<gene>
    <name evidence="1" type="ORF">Poly21_57590</name>
</gene>
<name>A0A5C6B1P0_9BACT</name>
<dbReference type="AlphaFoldDB" id="A0A5C6B1P0"/>
<comment type="caution">
    <text evidence="1">The sequence shown here is derived from an EMBL/GenBank/DDBJ whole genome shotgun (WGS) entry which is preliminary data.</text>
</comment>
<accession>A0A5C6B1P0</accession>
<evidence type="ECO:0008006" key="3">
    <source>
        <dbReference type="Google" id="ProtNLM"/>
    </source>
</evidence>
<evidence type="ECO:0000313" key="2">
    <source>
        <dbReference type="Proteomes" id="UP000319908"/>
    </source>
</evidence>
<organism evidence="1 2">
    <name type="scientific">Allorhodopirellula heiligendammensis</name>
    <dbReference type="NCBI Taxonomy" id="2714739"/>
    <lineage>
        <taxon>Bacteria</taxon>
        <taxon>Pseudomonadati</taxon>
        <taxon>Planctomycetota</taxon>
        <taxon>Planctomycetia</taxon>
        <taxon>Pirellulales</taxon>
        <taxon>Pirellulaceae</taxon>
        <taxon>Allorhodopirellula</taxon>
    </lineage>
</organism>
<protein>
    <recommendedName>
        <fullName evidence="3">Leucine Rich repeats (2 copies)</fullName>
    </recommendedName>
</protein>
<sequence length="199" mass="22216">MKRFLRFSVRSILLATLVIAVAFGFAANRYRKIKAANVAIRDAGGKCGISVDGPQWLRQIVQDDDYFTNVASISIHRTRTFGDPHFNNERLSELIPHINQFSEFSTLSLRSDVTDDGLSLLADLPRLRNLDICSPSVTDAGIANLHELTELRSLLVGRGISEHALDELQSALPKLKIRRFVKTNGKTSLVQYVPINPMQ</sequence>
<dbReference type="Proteomes" id="UP000319908">
    <property type="component" value="Unassembled WGS sequence"/>
</dbReference>
<dbReference type="SUPFAM" id="SSF52047">
    <property type="entry name" value="RNI-like"/>
    <property type="match status" value="1"/>
</dbReference>
<dbReference type="RefSeq" id="WP_146410132.1">
    <property type="nucleotide sequence ID" value="NZ_SJPU01000030.1"/>
</dbReference>
<reference evidence="1 2" key="1">
    <citation type="journal article" date="2020" name="Antonie Van Leeuwenhoek">
        <title>Rhodopirellula heiligendammensis sp. nov., Rhodopirellula pilleata sp. nov., and Rhodopirellula solitaria sp. nov. isolated from natural or artificial marine surfaces in Northern Germany and California, USA, and emended description of the genus Rhodopirellula.</title>
        <authorList>
            <person name="Kallscheuer N."/>
            <person name="Wiegand S."/>
            <person name="Jogler M."/>
            <person name="Boedeker C."/>
            <person name="Peeters S.H."/>
            <person name="Rast P."/>
            <person name="Heuer A."/>
            <person name="Jetten M.S.M."/>
            <person name="Rohde M."/>
            <person name="Jogler C."/>
        </authorList>
    </citation>
    <scope>NUCLEOTIDE SEQUENCE [LARGE SCALE GENOMIC DNA]</scope>
    <source>
        <strain evidence="1 2">Poly21</strain>
    </source>
</reference>
<dbReference type="EMBL" id="SJPU01000030">
    <property type="protein sequence ID" value="TWU05332.1"/>
    <property type="molecule type" value="Genomic_DNA"/>
</dbReference>
<evidence type="ECO:0000313" key="1">
    <source>
        <dbReference type="EMBL" id="TWU05332.1"/>
    </source>
</evidence>
<keyword evidence="2" id="KW-1185">Reference proteome</keyword>
<dbReference type="OrthoDB" id="272105at2"/>
<dbReference type="Gene3D" id="3.80.10.10">
    <property type="entry name" value="Ribonuclease Inhibitor"/>
    <property type="match status" value="1"/>
</dbReference>
<proteinExistence type="predicted"/>
<dbReference type="InterPro" id="IPR032675">
    <property type="entry name" value="LRR_dom_sf"/>
</dbReference>